<dbReference type="GO" id="GO:0003677">
    <property type="term" value="F:DNA binding"/>
    <property type="evidence" value="ECO:0007669"/>
    <property type="project" value="UniProtKB-KW"/>
</dbReference>
<dbReference type="Pfam" id="PF00140">
    <property type="entry name" value="Sigma70_r1_2"/>
    <property type="match status" value="1"/>
</dbReference>
<feature type="domain" description="RNA polymerase sigma-70" evidence="5">
    <location>
        <begin position="104"/>
        <end position="117"/>
    </location>
</feature>
<comment type="caution">
    <text evidence="6">The sequence shown here is derived from an EMBL/GenBank/DDBJ whole genome shotgun (WGS) entry which is preliminary data.</text>
</comment>
<dbReference type="Pfam" id="PF04539">
    <property type="entry name" value="Sigma70_r3"/>
    <property type="match status" value="1"/>
</dbReference>
<dbReference type="SUPFAM" id="SSF88659">
    <property type="entry name" value="Sigma3 and sigma4 domains of RNA polymerase sigma factors"/>
    <property type="match status" value="2"/>
</dbReference>
<dbReference type="NCBIfam" id="TIGR02937">
    <property type="entry name" value="sigma70-ECF"/>
    <property type="match status" value="1"/>
</dbReference>
<dbReference type="Proteomes" id="UP000178659">
    <property type="component" value="Unassembled WGS sequence"/>
</dbReference>
<dbReference type="InterPro" id="IPR050239">
    <property type="entry name" value="Sigma-70_RNA_pol_init_factors"/>
</dbReference>
<dbReference type="InterPro" id="IPR007630">
    <property type="entry name" value="RNA_pol_sigma70_r4"/>
</dbReference>
<dbReference type="InterPro" id="IPR014284">
    <property type="entry name" value="RNA_pol_sigma-70_dom"/>
</dbReference>
<evidence type="ECO:0000256" key="3">
    <source>
        <dbReference type="ARBA" id="ARBA00023125"/>
    </source>
</evidence>
<dbReference type="AlphaFoldDB" id="A0A1G1VBM8"/>
<dbReference type="PANTHER" id="PTHR30603">
    <property type="entry name" value="RNA POLYMERASE SIGMA FACTOR RPO"/>
    <property type="match status" value="1"/>
</dbReference>
<dbReference type="Gene3D" id="1.10.601.10">
    <property type="entry name" value="RNA Polymerase Primary Sigma Factor"/>
    <property type="match status" value="1"/>
</dbReference>
<dbReference type="InterPro" id="IPR007627">
    <property type="entry name" value="RNA_pol_sigma70_r2"/>
</dbReference>
<evidence type="ECO:0000313" key="7">
    <source>
        <dbReference type="Proteomes" id="UP000178659"/>
    </source>
</evidence>
<dbReference type="Pfam" id="PF04542">
    <property type="entry name" value="Sigma70_r2"/>
    <property type="match status" value="1"/>
</dbReference>
<keyword evidence="3" id="KW-0238">DNA-binding</keyword>
<name>A0A1G1VBM8_9BACT</name>
<dbReference type="EMBL" id="MHCC01000024">
    <property type="protein sequence ID" value="OGY12820.1"/>
    <property type="molecule type" value="Genomic_DNA"/>
</dbReference>
<keyword evidence="2" id="KW-0731">Sigma factor</keyword>
<dbReference type="PRINTS" id="PR00046">
    <property type="entry name" value="SIGMA70FCT"/>
</dbReference>
<reference evidence="6 7" key="1">
    <citation type="journal article" date="2016" name="Nat. Commun.">
        <title>Thousands of microbial genomes shed light on interconnected biogeochemical processes in an aquifer system.</title>
        <authorList>
            <person name="Anantharaman K."/>
            <person name="Brown C.T."/>
            <person name="Hug L.A."/>
            <person name="Sharon I."/>
            <person name="Castelle C.J."/>
            <person name="Probst A.J."/>
            <person name="Thomas B.C."/>
            <person name="Singh A."/>
            <person name="Wilkins M.J."/>
            <person name="Karaoz U."/>
            <person name="Brodie E.L."/>
            <person name="Williams K.H."/>
            <person name="Hubbard S.S."/>
            <person name="Banfield J.F."/>
        </authorList>
    </citation>
    <scope>NUCLEOTIDE SEQUENCE [LARGE SCALE GENOMIC DNA]</scope>
</reference>
<dbReference type="Pfam" id="PF04545">
    <property type="entry name" value="Sigma70_r4"/>
    <property type="match status" value="1"/>
</dbReference>
<dbReference type="InterPro" id="IPR013324">
    <property type="entry name" value="RNA_pol_sigma_r3/r4-like"/>
</dbReference>
<dbReference type="PROSITE" id="PS00715">
    <property type="entry name" value="SIGMA70_1"/>
    <property type="match status" value="1"/>
</dbReference>
<evidence type="ECO:0000256" key="2">
    <source>
        <dbReference type="ARBA" id="ARBA00023082"/>
    </source>
</evidence>
<proteinExistence type="predicted"/>
<dbReference type="InterPro" id="IPR013325">
    <property type="entry name" value="RNA_pol_sigma_r2"/>
</dbReference>
<dbReference type="PANTHER" id="PTHR30603:SF47">
    <property type="entry name" value="RNA POLYMERASE SIGMA FACTOR SIGD, CHLOROPLASTIC"/>
    <property type="match status" value="1"/>
</dbReference>
<dbReference type="GO" id="GO:0016987">
    <property type="term" value="F:sigma factor activity"/>
    <property type="evidence" value="ECO:0007669"/>
    <property type="project" value="UniProtKB-KW"/>
</dbReference>
<keyword evidence="4" id="KW-0804">Transcription</keyword>
<evidence type="ECO:0000313" key="6">
    <source>
        <dbReference type="EMBL" id="OGY12820.1"/>
    </source>
</evidence>
<dbReference type="Gene3D" id="1.10.10.10">
    <property type="entry name" value="Winged helix-like DNA-binding domain superfamily/Winged helix DNA-binding domain"/>
    <property type="match status" value="2"/>
</dbReference>
<dbReference type="SUPFAM" id="SSF88946">
    <property type="entry name" value="Sigma2 domain of RNA polymerase sigma factors"/>
    <property type="match status" value="1"/>
</dbReference>
<keyword evidence="1" id="KW-0805">Transcription regulation</keyword>
<dbReference type="InterPro" id="IPR000943">
    <property type="entry name" value="RNA_pol_sigma70"/>
</dbReference>
<dbReference type="InterPro" id="IPR036388">
    <property type="entry name" value="WH-like_DNA-bd_sf"/>
</dbReference>
<evidence type="ECO:0000256" key="4">
    <source>
        <dbReference type="ARBA" id="ARBA00023163"/>
    </source>
</evidence>
<accession>A0A1G1VBM8</accession>
<dbReference type="GO" id="GO:0006352">
    <property type="term" value="P:DNA-templated transcription initiation"/>
    <property type="evidence" value="ECO:0007669"/>
    <property type="project" value="InterPro"/>
</dbReference>
<gene>
    <name evidence="6" type="ORF">A3A77_03010</name>
</gene>
<organism evidence="6 7">
    <name type="scientific">Candidatus Blackburnbacteria bacterium RIFCSPLOWO2_01_FULL_40_20</name>
    <dbReference type="NCBI Taxonomy" id="1797519"/>
    <lineage>
        <taxon>Bacteria</taxon>
        <taxon>Candidatus Blackburniibacteriota</taxon>
    </lineage>
</organism>
<protein>
    <recommendedName>
        <fullName evidence="5">RNA polymerase sigma-70 domain-containing protein</fullName>
    </recommendedName>
</protein>
<sequence length="315" mass="35568">MPRCEAQLPTQNALNLDELYQKEIRQLELLTFEQEQMLGRAISEGVAARTTLANNGLSSPEEKNNLKRRIETGLQSRSALAESNLRLVVTIANKYQHRGVSVSELIEEGNIGLLVAVDKFDYRKGNRFSTCAFPWIRQSIIRAVLKSRLLRPSVHIVEDYITSARAKQELTTKLGREPSWEEVSEKTGIEIRKLERIQDIGESIVSLDALVDEPDGDCFGDFIDSGWPSAGKLAETRIQLEEVFDASFDVLTIEQKRVLVLRGIYSLTLEEIGRIIGLTRQKVALVQNKAIARLVKNGILSKKEAENFKEYINQK</sequence>
<dbReference type="InterPro" id="IPR007624">
    <property type="entry name" value="RNA_pol_sigma70_r3"/>
</dbReference>
<dbReference type="InterPro" id="IPR009042">
    <property type="entry name" value="RNA_pol_sigma70_r1_2"/>
</dbReference>
<evidence type="ECO:0000256" key="1">
    <source>
        <dbReference type="ARBA" id="ARBA00023015"/>
    </source>
</evidence>
<evidence type="ECO:0000259" key="5">
    <source>
        <dbReference type="PROSITE" id="PS00715"/>
    </source>
</evidence>